<proteinExistence type="predicted"/>
<dbReference type="Proteomes" id="UP001374535">
    <property type="component" value="Chromosome 1"/>
</dbReference>
<protein>
    <submittedName>
        <fullName evidence="1">Uncharacterized protein</fullName>
    </submittedName>
</protein>
<reference evidence="1 2" key="1">
    <citation type="journal article" date="2023" name="Life. Sci Alliance">
        <title>Evolutionary insights into 3D genome organization and epigenetic landscape of Vigna mungo.</title>
        <authorList>
            <person name="Junaid A."/>
            <person name="Singh B."/>
            <person name="Bhatia S."/>
        </authorList>
    </citation>
    <scope>NUCLEOTIDE SEQUENCE [LARGE SCALE GENOMIC DNA]</scope>
    <source>
        <strain evidence="1">Urdbean</strain>
    </source>
</reference>
<gene>
    <name evidence="1" type="ORF">V8G54_000366</name>
</gene>
<dbReference type="EMBL" id="CP144700">
    <property type="protein sequence ID" value="WVZ21822.1"/>
    <property type="molecule type" value="Genomic_DNA"/>
</dbReference>
<dbReference type="AlphaFoldDB" id="A0AAQ3P6S5"/>
<accession>A0AAQ3P6S5</accession>
<name>A0AAQ3P6S5_VIGMU</name>
<keyword evidence="2" id="KW-1185">Reference proteome</keyword>
<feature type="non-terminal residue" evidence="1">
    <location>
        <position position="113"/>
    </location>
</feature>
<sequence length="113" mass="13110">MMEGRNEMERKVEIRTQVSFNLGGSALCTSCWRRRTSDCLWNWKVWTSGKGDAKVGEIEPRERGEIGQTRLHELSCCKCSLHCDGERNSNHKTQNQQFLILTSHIFVFFNLCI</sequence>
<organism evidence="1 2">
    <name type="scientific">Vigna mungo</name>
    <name type="common">Black gram</name>
    <name type="synonym">Phaseolus mungo</name>
    <dbReference type="NCBI Taxonomy" id="3915"/>
    <lineage>
        <taxon>Eukaryota</taxon>
        <taxon>Viridiplantae</taxon>
        <taxon>Streptophyta</taxon>
        <taxon>Embryophyta</taxon>
        <taxon>Tracheophyta</taxon>
        <taxon>Spermatophyta</taxon>
        <taxon>Magnoliopsida</taxon>
        <taxon>eudicotyledons</taxon>
        <taxon>Gunneridae</taxon>
        <taxon>Pentapetalae</taxon>
        <taxon>rosids</taxon>
        <taxon>fabids</taxon>
        <taxon>Fabales</taxon>
        <taxon>Fabaceae</taxon>
        <taxon>Papilionoideae</taxon>
        <taxon>50 kb inversion clade</taxon>
        <taxon>NPAAA clade</taxon>
        <taxon>indigoferoid/millettioid clade</taxon>
        <taxon>Phaseoleae</taxon>
        <taxon>Vigna</taxon>
    </lineage>
</organism>
<evidence type="ECO:0000313" key="1">
    <source>
        <dbReference type="EMBL" id="WVZ21822.1"/>
    </source>
</evidence>
<evidence type="ECO:0000313" key="2">
    <source>
        <dbReference type="Proteomes" id="UP001374535"/>
    </source>
</evidence>